<evidence type="ECO:0008006" key="3">
    <source>
        <dbReference type="Google" id="ProtNLM"/>
    </source>
</evidence>
<dbReference type="AlphaFoldDB" id="A0A3A9ZNL5"/>
<protein>
    <recommendedName>
        <fullName evidence="3">Tetratricopeptide repeat protein</fullName>
    </recommendedName>
</protein>
<keyword evidence="2" id="KW-1185">Reference proteome</keyword>
<dbReference type="InterPro" id="IPR011990">
    <property type="entry name" value="TPR-like_helical_dom_sf"/>
</dbReference>
<accession>A0A3A9ZNL5</accession>
<reference evidence="1 2" key="1">
    <citation type="journal article" date="2015" name="Int. J. Syst. Evol. Microbiol.">
        <title>Micromonospora costi sp. nov., isolated from a leaf of Costus speciosus.</title>
        <authorList>
            <person name="Thawai C."/>
        </authorList>
    </citation>
    <scope>NUCLEOTIDE SEQUENCE [LARGE SCALE GENOMIC DNA]</scope>
    <source>
        <strain evidence="1 2">CS1-12</strain>
    </source>
</reference>
<dbReference type="Gene3D" id="1.25.40.10">
    <property type="entry name" value="Tetratricopeptide repeat domain"/>
    <property type="match status" value="1"/>
</dbReference>
<dbReference type="RefSeq" id="WP_120783374.1">
    <property type="nucleotide sequence ID" value="NZ_JBHLUP010000005.1"/>
</dbReference>
<dbReference type="EMBL" id="RBAN01000011">
    <property type="protein sequence ID" value="RKN49789.1"/>
    <property type="molecule type" value="Genomic_DNA"/>
</dbReference>
<organism evidence="1 2">
    <name type="scientific">Micromonospora costi</name>
    <dbReference type="NCBI Taxonomy" id="1530042"/>
    <lineage>
        <taxon>Bacteria</taxon>
        <taxon>Bacillati</taxon>
        <taxon>Actinomycetota</taxon>
        <taxon>Actinomycetes</taxon>
        <taxon>Micromonosporales</taxon>
        <taxon>Micromonosporaceae</taxon>
        <taxon>Micromonospora</taxon>
    </lineage>
</organism>
<sequence length="285" mass="30875">MGPEQRTALFERARERSTEQRTWAEADRLWAEVVDAYRAAVADPRSADRRDQQQLARALWRRGMLSAARGRPAEGMTLGREAVRVFQQVNDAAMAADRDAAAPRRDEALAELVTATVDLAETAFAAGQPAVRIELIQQAIAVGLETAGPPPGAGPRTREAMGTAYHNRANALLHRFLTGSSADHDAREAALAASRATELRQALADPGRPLSIWELANTYAVYAQCLALIHDVERARMVLRLGNGLAGLLGPAGAEIMGKLRVAARMVDLEAASGSGQTRRWGRRR</sequence>
<evidence type="ECO:0000313" key="2">
    <source>
        <dbReference type="Proteomes" id="UP000279968"/>
    </source>
</evidence>
<evidence type="ECO:0000313" key="1">
    <source>
        <dbReference type="EMBL" id="RKN49789.1"/>
    </source>
</evidence>
<dbReference type="Proteomes" id="UP000279968">
    <property type="component" value="Unassembled WGS sequence"/>
</dbReference>
<proteinExistence type="predicted"/>
<dbReference type="OrthoDB" id="3400867at2"/>
<name>A0A3A9ZNL5_9ACTN</name>
<comment type="caution">
    <text evidence="1">The sequence shown here is derived from an EMBL/GenBank/DDBJ whole genome shotgun (WGS) entry which is preliminary data.</text>
</comment>
<gene>
    <name evidence="1" type="ORF">D7193_31785</name>
</gene>